<name>A0A0R2KJ50_9LACO</name>
<gene>
    <name evidence="1" type="ORF">IV53_GL000141</name>
</gene>
<protein>
    <recommendedName>
        <fullName evidence="3">DUF1934 domain-containing protein</fullName>
    </recommendedName>
</protein>
<dbReference type="PATRIC" id="fig|1122146.4.peg.142"/>
<dbReference type="AlphaFoldDB" id="A0A0R2KJ50"/>
<dbReference type="Proteomes" id="UP000051500">
    <property type="component" value="Unassembled WGS sequence"/>
</dbReference>
<evidence type="ECO:0000313" key="2">
    <source>
        <dbReference type="Proteomes" id="UP000051500"/>
    </source>
</evidence>
<keyword evidence="2" id="KW-1185">Reference proteome</keyword>
<sequence>MAQDLGKDIQIKIITKAKQENEVDVFEEVTTGRYFQKGETYFIRYQETKHDQGSVTFKINPDASIQLTRQSADLHLRLIFKDQGIYQTQYRSQYGMIPLEAKTIAMEWPLLADLTAENNVQGEIKIDYALYSQNKLVGDYEIRLQFHE</sequence>
<accession>A0A0R2KJ50</accession>
<dbReference type="Gene3D" id="2.40.128.20">
    <property type="match status" value="1"/>
</dbReference>
<dbReference type="STRING" id="1122146.IV53_GL000141"/>
<dbReference type="RefSeq" id="WP_027106380.1">
    <property type="nucleotide sequence ID" value="NZ_AUHP01000005.1"/>
</dbReference>
<evidence type="ECO:0008006" key="3">
    <source>
        <dbReference type="Google" id="ProtNLM"/>
    </source>
</evidence>
<dbReference type="EMBL" id="JQBZ01000016">
    <property type="protein sequence ID" value="KRN89423.1"/>
    <property type="molecule type" value="Genomic_DNA"/>
</dbReference>
<comment type="caution">
    <text evidence="1">The sequence shown here is derived from an EMBL/GenBank/DDBJ whole genome shotgun (WGS) entry which is preliminary data.</text>
</comment>
<dbReference type="InterPro" id="IPR015231">
    <property type="entry name" value="DUF1934"/>
</dbReference>
<proteinExistence type="predicted"/>
<dbReference type="Pfam" id="PF09148">
    <property type="entry name" value="DUF1934"/>
    <property type="match status" value="1"/>
</dbReference>
<dbReference type="OrthoDB" id="2151645at2"/>
<evidence type="ECO:0000313" key="1">
    <source>
        <dbReference type="EMBL" id="KRN89423.1"/>
    </source>
</evidence>
<dbReference type="InterPro" id="IPR012674">
    <property type="entry name" value="Calycin"/>
</dbReference>
<reference evidence="1 2" key="1">
    <citation type="journal article" date="2015" name="Genome Announc.">
        <title>Expanding the biotechnology potential of lactobacilli through comparative genomics of 213 strains and associated genera.</title>
        <authorList>
            <person name="Sun Z."/>
            <person name="Harris H.M."/>
            <person name="McCann A."/>
            <person name="Guo C."/>
            <person name="Argimon S."/>
            <person name="Zhang W."/>
            <person name="Yang X."/>
            <person name="Jeffery I.B."/>
            <person name="Cooney J.C."/>
            <person name="Kagawa T.F."/>
            <person name="Liu W."/>
            <person name="Song Y."/>
            <person name="Salvetti E."/>
            <person name="Wrobel A."/>
            <person name="Rasinkangas P."/>
            <person name="Parkhill J."/>
            <person name="Rea M.C."/>
            <person name="O'Sullivan O."/>
            <person name="Ritari J."/>
            <person name="Douillard F.P."/>
            <person name="Paul Ross R."/>
            <person name="Yang R."/>
            <person name="Briner A.E."/>
            <person name="Felis G.E."/>
            <person name="de Vos W.M."/>
            <person name="Barrangou R."/>
            <person name="Klaenhammer T.R."/>
            <person name="Caufield P.W."/>
            <person name="Cui Y."/>
            <person name="Zhang H."/>
            <person name="O'Toole P.W."/>
        </authorList>
    </citation>
    <scope>NUCLEOTIDE SEQUENCE [LARGE SCALE GENOMIC DNA]</scope>
    <source>
        <strain evidence="1 2">DSM 22408</strain>
    </source>
</reference>
<organism evidence="1 2">
    <name type="scientific">Ligilactobacillus ceti DSM 22408</name>
    <dbReference type="NCBI Taxonomy" id="1122146"/>
    <lineage>
        <taxon>Bacteria</taxon>
        <taxon>Bacillati</taxon>
        <taxon>Bacillota</taxon>
        <taxon>Bacilli</taxon>
        <taxon>Lactobacillales</taxon>
        <taxon>Lactobacillaceae</taxon>
        <taxon>Ligilactobacillus</taxon>
    </lineage>
</organism>
<dbReference type="eggNOG" id="COG4506">
    <property type="taxonomic scope" value="Bacteria"/>
</dbReference>
<dbReference type="SUPFAM" id="SSF50814">
    <property type="entry name" value="Lipocalins"/>
    <property type="match status" value="1"/>
</dbReference>